<dbReference type="EMBL" id="PVNP01000207">
    <property type="protein sequence ID" value="PRO71346.1"/>
    <property type="molecule type" value="Genomic_DNA"/>
</dbReference>
<organism evidence="3 4">
    <name type="scientific">Alteromonas alba</name>
    <dbReference type="NCBI Taxonomy" id="2079529"/>
    <lineage>
        <taxon>Bacteria</taxon>
        <taxon>Pseudomonadati</taxon>
        <taxon>Pseudomonadota</taxon>
        <taxon>Gammaproteobacteria</taxon>
        <taxon>Alteromonadales</taxon>
        <taxon>Alteromonadaceae</taxon>
        <taxon>Alteromonas/Salinimonas group</taxon>
        <taxon>Alteromonas</taxon>
    </lineage>
</organism>
<feature type="domain" description="XdhC Rossmann" evidence="2">
    <location>
        <begin position="124"/>
        <end position="267"/>
    </location>
</feature>
<evidence type="ECO:0000313" key="3">
    <source>
        <dbReference type="EMBL" id="PRO71346.1"/>
    </source>
</evidence>
<feature type="domain" description="XdhC- CoxI" evidence="1">
    <location>
        <begin position="29"/>
        <end position="84"/>
    </location>
</feature>
<gene>
    <name evidence="3" type="primary">xdhC</name>
    <name evidence="3" type="ORF">C6Y40_22550</name>
</gene>
<dbReference type="InterPro" id="IPR014308">
    <property type="entry name" value="Xanthine_DH_XdhC"/>
</dbReference>
<dbReference type="NCBIfam" id="TIGR02964">
    <property type="entry name" value="xanthine_xdhC"/>
    <property type="match status" value="1"/>
</dbReference>
<sequence length="294" mass="32095">MPVESSNMQNEKWQVRRWFEAIHYCEQHAEGYALITVLTTAGSTPREQGTKMVVTADRQFDTIGGGHLEFKAIELARQALADSVNQRQNQQAVHPFPLASKLGQCCGGAVKLLIETHVSHRQVLALFGAGHVAQALVPVLAQLPLSVRWIDNRESLTPTGPLPANVDYLCDDEPVGEIPLLPGGSWVVIMTHDHQLDFELAEKALKHPDLPYVGMIGSQTKAKRFVHRLQSKGISEQQLAHFVTPIGLSEIPGKLPVEVAVSVSAQIIQRLHGVTGSAASGTVNTKKEVLHDTQ</sequence>
<dbReference type="Pfam" id="PF13478">
    <property type="entry name" value="XdhC_C"/>
    <property type="match status" value="1"/>
</dbReference>
<comment type="caution">
    <text evidence="3">The sequence shown here is derived from an EMBL/GenBank/DDBJ whole genome shotgun (WGS) entry which is preliminary data.</text>
</comment>
<dbReference type="Gene3D" id="3.40.50.720">
    <property type="entry name" value="NAD(P)-binding Rossmann-like Domain"/>
    <property type="match status" value="1"/>
</dbReference>
<dbReference type="Proteomes" id="UP000238949">
    <property type="component" value="Unassembled WGS sequence"/>
</dbReference>
<dbReference type="InterPro" id="IPR003777">
    <property type="entry name" value="XdhC_CoxI"/>
</dbReference>
<evidence type="ECO:0000313" key="4">
    <source>
        <dbReference type="Proteomes" id="UP000238949"/>
    </source>
</evidence>
<dbReference type="PANTHER" id="PTHR30388:SF6">
    <property type="entry name" value="XANTHINE DEHYDROGENASE SUBUNIT A-RELATED"/>
    <property type="match status" value="1"/>
</dbReference>
<dbReference type="AlphaFoldDB" id="A0A2S9V4F8"/>
<dbReference type="OrthoDB" id="61481at2"/>
<dbReference type="Pfam" id="PF02625">
    <property type="entry name" value="XdhC_CoxI"/>
    <property type="match status" value="1"/>
</dbReference>
<protein>
    <submittedName>
        <fullName evidence="3">Xanthine dehydrogenase accessory protein XdhC</fullName>
    </submittedName>
</protein>
<reference evidence="4" key="1">
    <citation type="journal article" date="2020" name="Int. J. Syst. Evol. Microbiol.">
        <title>Alteromonas alba sp. nov., a marine bacterium isolated from the seawater of the West Pacific Ocean.</title>
        <authorList>
            <person name="Sun C."/>
            <person name="Wu Y.-H."/>
            <person name="Xamxidin M."/>
            <person name="Cheng H."/>
            <person name="Xu X.-W."/>
        </authorList>
    </citation>
    <scope>NUCLEOTIDE SEQUENCE [LARGE SCALE GENOMIC DNA]</scope>
    <source>
        <strain evidence="4">190</strain>
    </source>
</reference>
<accession>A0A2S9V4F8</accession>
<dbReference type="InterPro" id="IPR052698">
    <property type="entry name" value="MoCofactor_Util/Proc"/>
</dbReference>
<evidence type="ECO:0000259" key="2">
    <source>
        <dbReference type="Pfam" id="PF13478"/>
    </source>
</evidence>
<dbReference type="PANTHER" id="PTHR30388">
    <property type="entry name" value="ALDEHYDE OXIDOREDUCTASE MOLYBDENUM COFACTOR ASSEMBLY PROTEIN"/>
    <property type="match status" value="1"/>
</dbReference>
<keyword evidence="4" id="KW-1185">Reference proteome</keyword>
<evidence type="ECO:0000259" key="1">
    <source>
        <dbReference type="Pfam" id="PF02625"/>
    </source>
</evidence>
<dbReference type="InterPro" id="IPR027051">
    <property type="entry name" value="XdhC_Rossmann_dom"/>
</dbReference>
<name>A0A2S9V4F8_9ALTE</name>
<proteinExistence type="predicted"/>